<dbReference type="EMBL" id="SODP01000003">
    <property type="protein sequence ID" value="TDW66256.1"/>
    <property type="molecule type" value="Genomic_DNA"/>
</dbReference>
<dbReference type="Proteomes" id="UP000295146">
    <property type="component" value="Unassembled WGS sequence"/>
</dbReference>
<name>A0A4R8BXI5_9ACTN</name>
<evidence type="ECO:0000313" key="1">
    <source>
        <dbReference type="EMBL" id="TDW66256.1"/>
    </source>
</evidence>
<evidence type="ECO:0000313" key="2">
    <source>
        <dbReference type="Proteomes" id="UP000295146"/>
    </source>
</evidence>
<sequence length="135" mass="15282">MRSVQVFPRMDLPRLIYLLDSVGERAGLEWFGVADRRLEISLTRYESVQDLIHALADEGSFSASELDALWQVRDELAGIWVEVRVSGRGDYQAEMRDLVERLLAEGGYAIDDYSAGAWSIEQIRNGRADGQTFRA</sequence>
<keyword evidence="2" id="KW-1185">Reference proteome</keyword>
<reference evidence="1 2" key="1">
    <citation type="submission" date="2019-03" db="EMBL/GenBank/DDBJ databases">
        <title>Genomic Encyclopedia of Type Strains, Phase III (KMG-III): the genomes of soil and plant-associated and newly described type strains.</title>
        <authorList>
            <person name="Whitman W."/>
        </authorList>
    </citation>
    <scope>NUCLEOTIDE SEQUENCE [LARGE SCALE GENOMIC DNA]</scope>
    <source>
        <strain evidence="1 2">VKM Ac-2573</strain>
    </source>
</reference>
<dbReference type="AlphaFoldDB" id="A0A4R8BXI5"/>
<proteinExistence type="predicted"/>
<organism evidence="1 2">
    <name type="scientific">Kribbella pratensis</name>
    <dbReference type="NCBI Taxonomy" id="2512112"/>
    <lineage>
        <taxon>Bacteria</taxon>
        <taxon>Bacillati</taxon>
        <taxon>Actinomycetota</taxon>
        <taxon>Actinomycetes</taxon>
        <taxon>Propionibacteriales</taxon>
        <taxon>Kribbellaceae</taxon>
        <taxon>Kribbella</taxon>
    </lineage>
</organism>
<protein>
    <submittedName>
        <fullName evidence="1">Uncharacterized protein</fullName>
    </submittedName>
</protein>
<gene>
    <name evidence="1" type="ORF">EV653_6281</name>
</gene>
<comment type="caution">
    <text evidence="1">The sequence shown here is derived from an EMBL/GenBank/DDBJ whole genome shotgun (WGS) entry which is preliminary data.</text>
</comment>
<accession>A0A4R8BXI5</accession>